<reference evidence="2" key="1">
    <citation type="submission" date="2025-08" db="UniProtKB">
        <authorList>
            <consortium name="RefSeq"/>
        </authorList>
    </citation>
    <scope>IDENTIFICATION</scope>
    <source>
        <tissue evidence="2">Whole organism</tissue>
    </source>
</reference>
<evidence type="ECO:0000313" key="1">
    <source>
        <dbReference type="Proteomes" id="UP000504606"/>
    </source>
</evidence>
<gene>
    <name evidence="2" type="primary">LOC127750379</name>
</gene>
<evidence type="ECO:0000313" key="2">
    <source>
        <dbReference type="RefSeq" id="XP_052127934.1"/>
    </source>
</evidence>
<accession>A0A9C6XQZ7</accession>
<sequence>MQVVTNVKDIIRSNLSQNSALNGISCAGMEEADGRLFLHVQDMVQHGAKCVLIRCSDTDIVVIAISYYHHLHKLGLKELWVQYSVGTSKRFISAHSIAQKLGDDRACALRGFHAFTGCDSVSFFNGKGKASAWTAWDPTDEQMTRAFKILGMPSKDPPDHILPVLERFVVALYKAEPCQSVGEARQQLFTAEGKPLLFIPCTFGALKQHTRRASYQGGQIWGSWNVGMMFRRRLVGGGRWRMASGSLIGQQSPTSGKHAGT</sequence>
<dbReference type="AlphaFoldDB" id="A0A9C6XQZ7"/>
<keyword evidence="1" id="KW-1185">Reference proteome</keyword>
<dbReference type="GeneID" id="127750379"/>
<proteinExistence type="predicted"/>
<protein>
    <submittedName>
        <fullName evidence="2">Uncharacterized protein LOC127750379</fullName>
    </submittedName>
</protein>
<dbReference type="KEGG" id="foc:127750379"/>
<dbReference type="RefSeq" id="XP_052127934.1">
    <property type="nucleotide sequence ID" value="XM_052271974.1"/>
</dbReference>
<organism evidence="1 2">
    <name type="scientific">Frankliniella occidentalis</name>
    <name type="common">Western flower thrips</name>
    <name type="synonym">Euthrips occidentalis</name>
    <dbReference type="NCBI Taxonomy" id="133901"/>
    <lineage>
        <taxon>Eukaryota</taxon>
        <taxon>Metazoa</taxon>
        <taxon>Ecdysozoa</taxon>
        <taxon>Arthropoda</taxon>
        <taxon>Hexapoda</taxon>
        <taxon>Insecta</taxon>
        <taxon>Pterygota</taxon>
        <taxon>Neoptera</taxon>
        <taxon>Paraneoptera</taxon>
        <taxon>Thysanoptera</taxon>
        <taxon>Terebrantia</taxon>
        <taxon>Thripoidea</taxon>
        <taxon>Thripidae</taxon>
        <taxon>Frankliniella</taxon>
    </lineage>
</organism>
<dbReference type="Proteomes" id="UP000504606">
    <property type="component" value="Unplaced"/>
</dbReference>
<name>A0A9C6XQZ7_FRAOC</name>
<dbReference type="OrthoDB" id="5949854at2759"/>